<organism evidence="3 4">
    <name type="scientific">Lophiostoma macrostomum CBS 122681</name>
    <dbReference type="NCBI Taxonomy" id="1314788"/>
    <lineage>
        <taxon>Eukaryota</taxon>
        <taxon>Fungi</taxon>
        <taxon>Dikarya</taxon>
        <taxon>Ascomycota</taxon>
        <taxon>Pezizomycotina</taxon>
        <taxon>Dothideomycetes</taxon>
        <taxon>Pleosporomycetidae</taxon>
        <taxon>Pleosporales</taxon>
        <taxon>Lophiostomataceae</taxon>
        <taxon>Lophiostoma</taxon>
    </lineage>
</organism>
<gene>
    <name evidence="3" type="ORF">K491DRAFT_698769</name>
</gene>
<evidence type="ECO:0000313" key="3">
    <source>
        <dbReference type="EMBL" id="KAF2648635.1"/>
    </source>
</evidence>
<dbReference type="AlphaFoldDB" id="A0A6A6SL63"/>
<dbReference type="Proteomes" id="UP000799324">
    <property type="component" value="Unassembled WGS sequence"/>
</dbReference>
<proteinExistence type="predicted"/>
<feature type="compositionally biased region" description="Low complexity" evidence="2">
    <location>
        <begin position="199"/>
        <end position="210"/>
    </location>
</feature>
<accession>A0A6A6SL63</accession>
<name>A0A6A6SL63_9PLEO</name>
<feature type="compositionally biased region" description="Basic and acidic residues" evidence="2">
    <location>
        <begin position="22"/>
        <end position="33"/>
    </location>
</feature>
<protein>
    <submittedName>
        <fullName evidence="3">Uncharacterized protein</fullName>
    </submittedName>
</protein>
<dbReference type="EMBL" id="MU004529">
    <property type="protein sequence ID" value="KAF2648635.1"/>
    <property type="molecule type" value="Genomic_DNA"/>
</dbReference>
<sequence>MAGASSSAMPPTPSPEAYTSKQEQDVDHGKDNVLNKLGHLENRISELDDRMTYRTSGTLEWVGKMSRTQNADQTRVEELAKLESRLQALETQYADQGRRLERAEAELKRRNDRSDVRMEIGIAPRVQIANDSQHVLALNEDANGTEGGAHEDSQNQVCDARDMLRNDGMDEHVDGDSLENSIVDDKDALPPRTTPQKANPNSRSRGNNSSALANDSREIGASSTSRKRRRTNSVVETPRPPPQVVGRFQPRTPKTATRPSLSGPFGSATSGKAFTAWLTSLTKPHLSRPFVYDKCIRYERAADREKDKQLDKYDSTTKDCKKNDVLNELGEKAPVRVLKGGTRDADDFSTSWAFTKLKVESNIRIALFHHTYRSKALPYGCFDDDEDPKPKEVERPLWKHAWVGIMAKTVQGPKIAMIYDSSVSDWPDTETGENGENGQDRAKTCRSTLNFLQERFLTDSGVQTEHIYLRLLDRLHESPVCVEASCDFLQEFIAKGDSPIDLGVDRKGMPKDERMAKLDLLDPA</sequence>
<keyword evidence="1" id="KW-0175">Coiled coil</keyword>
<feature type="coiled-coil region" evidence="1">
    <location>
        <begin position="79"/>
        <end position="113"/>
    </location>
</feature>
<evidence type="ECO:0000313" key="4">
    <source>
        <dbReference type="Proteomes" id="UP000799324"/>
    </source>
</evidence>
<feature type="region of interest" description="Disordered" evidence="2">
    <location>
        <begin position="1"/>
        <end position="33"/>
    </location>
</feature>
<evidence type="ECO:0000256" key="1">
    <source>
        <dbReference type="SAM" id="Coils"/>
    </source>
</evidence>
<keyword evidence="4" id="KW-1185">Reference proteome</keyword>
<feature type="region of interest" description="Disordered" evidence="2">
    <location>
        <begin position="166"/>
        <end position="266"/>
    </location>
</feature>
<reference evidence="3" key="1">
    <citation type="journal article" date="2020" name="Stud. Mycol.">
        <title>101 Dothideomycetes genomes: a test case for predicting lifestyles and emergence of pathogens.</title>
        <authorList>
            <person name="Haridas S."/>
            <person name="Albert R."/>
            <person name="Binder M."/>
            <person name="Bloem J."/>
            <person name="Labutti K."/>
            <person name="Salamov A."/>
            <person name="Andreopoulos B."/>
            <person name="Baker S."/>
            <person name="Barry K."/>
            <person name="Bills G."/>
            <person name="Bluhm B."/>
            <person name="Cannon C."/>
            <person name="Castanera R."/>
            <person name="Culley D."/>
            <person name="Daum C."/>
            <person name="Ezra D."/>
            <person name="Gonzalez J."/>
            <person name="Henrissat B."/>
            <person name="Kuo A."/>
            <person name="Liang C."/>
            <person name="Lipzen A."/>
            <person name="Lutzoni F."/>
            <person name="Magnuson J."/>
            <person name="Mondo S."/>
            <person name="Nolan M."/>
            <person name="Ohm R."/>
            <person name="Pangilinan J."/>
            <person name="Park H.-J."/>
            <person name="Ramirez L."/>
            <person name="Alfaro M."/>
            <person name="Sun H."/>
            <person name="Tritt A."/>
            <person name="Yoshinaga Y."/>
            <person name="Zwiers L.-H."/>
            <person name="Turgeon B."/>
            <person name="Goodwin S."/>
            <person name="Spatafora J."/>
            <person name="Crous P."/>
            <person name="Grigoriev I."/>
        </authorList>
    </citation>
    <scope>NUCLEOTIDE SEQUENCE</scope>
    <source>
        <strain evidence="3">CBS 122681</strain>
    </source>
</reference>
<feature type="compositionally biased region" description="Basic and acidic residues" evidence="2">
    <location>
        <begin position="166"/>
        <end position="175"/>
    </location>
</feature>
<evidence type="ECO:0000256" key="2">
    <source>
        <dbReference type="SAM" id="MobiDB-lite"/>
    </source>
</evidence>